<proteinExistence type="predicted"/>
<organism evidence="1 2">
    <name type="scientific">Metapseudomonas resinovorans</name>
    <name type="common">Pseudomonas resinovorans</name>
    <dbReference type="NCBI Taxonomy" id="53412"/>
    <lineage>
        <taxon>Bacteria</taxon>
        <taxon>Pseudomonadati</taxon>
        <taxon>Pseudomonadota</taxon>
        <taxon>Gammaproteobacteria</taxon>
        <taxon>Pseudomonadales</taxon>
        <taxon>Pseudomonadaceae</taxon>
        <taxon>Metapseudomonas</taxon>
    </lineage>
</organism>
<keyword evidence="2" id="KW-1185">Reference proteome</keyword>
<evidence type="ECO:0000313" key="1">
    <source>
        <dbReference type="EMBL" id="MDA8485887.1"/>
    </source>
</evidence>
<protein>
    <submittedName>
        <fullName evidence="1">Uncharacterized protein</fullName>
    </submittedName>
</protein>
<reference evidence="1 2" key="1">
    <citation type="submission" date="2022-07" db="EMBL/GenBank/DDBJ databases">
        <title>Genome Analysis of Selected Gammaproteobacteria from Nigerian Food snails.</title>
        <authorList>
            <person name="Okafor A.C."/>
        </authorList>
    </citation>
    <scope>NUCLEOTIDE SEQUENCE [LARGE SCALE GENOMIC DNA]</scope>
    <source>
        <strain evidence="1 2">Awg 2</strain>
    </source>
</reference>
<sequence length="266" mass="29553">MTNDSSKAALAGQVGGAQQKPVAIVTVEHSGYSIRLSEHVAYALPEGRHELFPHPSLAPAAACVMPEPKKYTWDEIVGLVSEVLGCQYQKDPEFFIGHQMPGINFNSLSRIIDRVQHREVTRLNRNPIPMELLEKAAHWLEVHAPGAGSIEQDIADEIRAVTSKDDEVIVKDQLKPVAIVRSRYGDPEAFGERWLEVISDIQAMPYGAKIYAIPEGIIELLKRIAQMPSSPEAEMDRYEACDELRSLLAQQSHAAILTQRGQEARN</sequence>
<gene>
    <name evidence="1" type="ORF">NNO07_22700</name>
</gene>
<dbReference type="Proteomes" id="UP001211689">
    <property type="component" value="Unassembled WGS sequence"/>
</dbReference>
<comment type="caution">
    <text evidence="1">The sequence shown here is derived from an EMBL/GenBank/DDBJ whole genome shotgun (WGS) entry which is preliminary data.</text>
</comment>
<dbReference type="EMBL" id="JANEWF010000035">
    <property type="protein sequence ID" value="MDA8485887.1"/>
    <property type="molecule type" value="Genomic_DNA"/>
</dbReference>
<name>A0ABT4YAI4_METRE</name>
<evidence type="ECO:0000313" key="2">
    <source>
        <dbReference type="Proteomes" id="UP001211689"/>
    </source>
</evidence>
<accession>A0ABT4YAI4</accession>
<dbReference type="RefSeq" id="WP_271472044.1">
    <property type="nucleotide sequence ID" value="NZ_JANEWF010000035.1"/>
</dbReference>